<sequence>MPSEALRPVTVAIAGYGNIGRQVAVTLLERRARYAQVHGCDVRLVAVCGSRTGAVNAQGFAAASGIALEEGLTGCEFLAQIAPDVLIEAGPTDFATGGPALGYLTMQLGAGRDVVVVSKGALVHSGARLRELARARGASLRISGATAAALPTIDLIETGLRGAKVLALEGVFNATTNFLLNAMMARGCTFAEALGEAQAGGFAERDPSRDIEGWDTACKLTILANFGLDAGLVLEDVAVSGIGDVTPERVAGWKAQGQVPRLVGRLDCTGEAPVASVAVRTYPLDHAFAHIPGKTKALRVETDCMGEILTMGGGPEPLATSCAALKDFELVLEERAGRG</sequence>
<evidence type="ECO:0000256" key="10">
    <source>
        <dbReference type="RuleBase" id="RU004171"/>
    </source>
</evidence>
<dbReference type="EMBL" id="JALHAT010000075">
    <property type="protein sequence ID" value="MCJ1962930.1"/>
    <property type="molecule type" value="Genomic_DNA"/>
</dbReference>
<keyword evidence="14" id="KW-1185">Reference proteome</keyword>
<dbReference type="SUPFAM" id="SSF55347">
    <property type="entry name" value="Glyceraldehyde-3-phosphate dehydrogenase-like, C-terminal domain"/>
    <property type="match status" value="1"/>
</dbReference>
<name>A0ABT0AIC0_9SPHN</name>
<reference evidence="13" key="1">
    <citation type="submission" date="2022-03" db="EMBL/GenBank/DDBJ databases">
        <title>Identification of a novel bacterium isolated from mangrove sediments.</title>
        <authorList>
            <person name="Pan X."/>
        </authorList>
    </citation>
    <scope>NUCLEOTIDE SEQUENCE</scope>
    <source>
        <strain evidence="13">B2637</strain>
    </source>
</reference>
<keyword evidence="6" id="KW-0028">Amino-acid biosynthesis</keyword>
<evidence type="ECO:0000259" key="11">
    <source>
        <dbReference type="Pfam" id="PF00742"/>
    </source>
</evidence>
<dbReference type="InterPro" id="IPR036291">
    <property type="entry name" value="NAD(P)-bd_dom_sf"/>
</dbReference>
<dbReference type="Pfam" id="PF00742">
    <property type="entry name" value="Homoserine_dh"/>
    <property type="match status" value="1"/>
</dbReference>
<evidence type="ECO:0000256" key="4">
    <source>
        <dbReference type="ARBA" id="ARBA00013213"/>
    </source>
</evidence>
<keyword evidence="7" id="KW-0791">Threonine biosynthesis</keyword>
<evidence type="ECO:0000256" key="2">
    <source>
        <dbReference type="ARBA" id="ARBA00005062"/>
    </source>
</evidence>
<dbReference type="SUPFAM" id="SSF51735">
    <property type="entry name" value="NAD(P)-binding Rossmann-fold domains"/>
    <property type="match status" value="1"/>
</dbReference>
<proteinExistence type="inferred from homology"/>
<gene>
    <name evidence="13" type="ORF">MTR65_19785</name>
</gene>
<organism evidence="13 14">
    <name type="scientific">Novosphingobium mangrovi</name>
    <name type="common">ex Hu et al. 2023</name>
    <dbReference type="NCBI Taxonomy" id="2930094"/>
    <lineage>
        <taxon>Bacteria</taxon>
        <taxon>Pseudomonadati</taxon>
        <taxon>Pseudomonadota</taxon>
        <taxon>Alphaproteobacteria</taxon>
        <taxon>Sphingomonadales</taxon>
        <taxon>Sphingomonadaceae</taxon>
        <taxon>Novosphingobium</taxon>
    </lineage>
</organism>
<comment type="similarity">
    <text evidence="3 10">Belongs to the homoserine dehydrogenase family.</text>
</comment>
<keyword evidence="8" id="KW-0560">Oxidoreductase</keyword>
<evidence type="ECO:0000259" key="12">
    <source>
        <dbReference type="Pfam" id="PF03447"/>
    </source>
</evidence>
<dbReference type="InterPro" id="IPR005106">
    <property type="entry name" value="Asp/hSer_DH_NAD-bd"/>
</dbReference>
<dbReference type="InterPro" id="IPR001342">
    <property type="entry name" value="HDH_cat"/>
</dbReference>
<comment type="pathway">
    <text evidence="1">Amino-acid biosynthesis; L-threonine biosynthesis; L-threonine from L-aspartate: step 3/5.</text>
</comment>
<dbReference type="InterPro" id="IPR019811">
    <property type="entry name" value="HDH_CS"/>
</dbReference>
<dbReference type="Pfam" id="PF03447">
    <property type="entry name" value="NAD_binding_3"/>
    <property type="match status" value="1"/>
</dbReference>
<evidence type="ECO:0000313" key="13">
    <source>
        <dbReference type="EMBL" id="MCJ1962930.1"/>
    </source>
</evidence>
<accession>A0ABT0AIC0</accession>
<protein>
    <recommendedName>
        <fullName evidence="5">Homoserine dehydrogenase</fullName>
        <ecNumber evidence="4">1.1.1.3</ecNumber>
    </recommendedName>
</protein>
<comment type="pathway">
    <text evidence="2">Amino-acid biosynthesis; L-methionine biosynthesis via de novo pathway; L-homoserine from L-aspartate: step 3/3.</text>
</comment>
<keyword evidence="9" id="KW-0486">Methionine biosynthesis</keyword>
<feature type="domain" description="Homoserine dehydrogenase catalytic" evidence="11">
    <location>
        <begin position="151"/>
        <end position="327"/>
    </location>
</feature>
<evidence type="ECO:0000256" key="9">
    <source>
        <dbReference type="ARBA" id="ARBA00023167"/>
    </source>
</evidence>
<dbReference type="PANTHER" id="PTHR43331">
    <property type="entry name" value="HOMOSERINE DEHYDROGENASE"/>
    <property type="match status" value="1"/>
</dbReference>
<comment type="caution">
    <text evidence="13">The sequence shown here is derived from an EMBL/GenBank/DDBJ whole genome shotgun (WGS) entry which is preliminary data.</text>
</comment>
<dbReference type="PIRSF" id="PIRSF036497">
    <property type="entry name" value="HDH_short"/>
    <property type="match status" value="1"/>
</dbReference>
<dbReference type="InterPro" id="IPR022697">
    <property type="entry name" value="HDH_short"/>
</dbReference>
<dbReference type="Proteomes" id="UP001162802">
    <property type="component" value="Unassembled WGS sequence"/>
</dbReference>
<dbReference type="PROSITE" id="PS01042">
    <property type="entry name" value="HOMOSER_DHGENASE"/>
    <property type="match status" value="1"/>
</dbReference>
<evidence type="ECO:0000256" key="7">
    <source>
        <dbReference type="ARBA" id="ARBA00022697"/>
    </source>
</evidence>
<evidence type="ECO:0000256" key="6">
    <source>
        <dbReference type="ARBA" id="ARBA00022605"/>
    </source>
</evidence>
<evidence type="ECO:0000313" key="14">
    <source>
        <dbReference type="Proteomes" id="UP001162802"/>
    </source>
</evidence>
<evidence type="ECO:0000256" key="8">
    <source>
        <dbReference type="ARBA" id="ARBA00023002"/>
    </source>
</evidence>
<evidence type="ECO:0000256" key="1">
    <source>
        <dbReference type="ARBA" id="ARBA00005056"/>
    </source>
</evidence>
<dbReference type="Gene3D" id="3.30.360.10">
    <property type="entry name" value="Dihydrodipicolinate Reductase, domain 2"/>
    <property type="match status" value="1"/>
</dbReference>
<feature type="domain" description="Aspartate/homoserine dehydrogenase NAD-binding" evidence="12">
    <location>
        <begin position="15"/>
        <end position="141"/>
    </location>
</feature>
<dbReference type="EC" id="1.1.1.3" evidence="4"/>
<evidence type="ECO:0000256" key="3">
    <source>
        <dbReference type="ARBA" id="ARBA00006753"/>
    </source>
</evidence>
<dbReference type="PANTHER" id="PTHR43331:SF1">
    <property type="entry name" value="HOMOSERINE DEHYDROGENASE"/>
    <property type="match status" value="1"/>
</dbReference>
<evidence type="ECO:0000256" key="5">
    <source>
        <dbReference type="ARBA" id="ARBA00013376"/>
    </source>
</evidence>
<dbReference type="Gene3D" id="3.40.50.720">
    <property type="entry name" value="NAD(P)-binding Rossmann-like Domain"/>
    <property type="match status" value="1"/>
</dbReference>
<dbReference type="RefSeq" id="WP_243803275.1">
    <property type="nucleotide sequence ID" value="NZ_JALHAT010000075.1"/>
</dbReference>